<dbReference type="OrthoDB" id="8057024at2759"/>
<proteinExistence type="predicted"/>
<dbReference type="PANTHER" id="PTHR22955">
    <property type="entry name" value="RETROTRANSPOSON"/>
    <property type="match status" value="1"/>
</dbReference>
<gene>
    <name evidence="1" type="primary">AVEN_167522_1</name>
    <name evidence="1" type="ORF">NPIL_380751</name>
</gene>
<dbReference type="Proteomes" id="UP000887013">
    <property type="component" value="Unassembled WGS sequence"/>
</dbReference>
<evidence type="ECO:0000313" key="2">
    <source>
        <dbReference type="Proteomes" id="UP000887013"/>
    </source>
</evidence>
<sequence length="214" mass="25056">MHRIMYESCIKYTKKWLKDIFQDSKNDLRIRGENKKDGRLKVEEAGLAEEFLMKYEQKVLSDKKDITYVNLIVSKSRVASLKIISLPRLELFGALLAARLANKVKTIVIKRNSKFYFFLTDSNIILYWIQESSKEWKSFVTKRVNDFQSLCDTNPWVHSPGKLNPADILFRGVTIDVLLNSDIWWKGRSLIFRLVYDQISIAEDEVSSDIFFKS</sequence>
<organism evidence="1 2">
    <name type="scientific">Nephila pilipes</name>
    <name type="common">Giant wood spider</name>
    <name type="synonym">Nephila maculata</name>
    <dbReference type="NCBI Taxonomy" id="299642"/>
    <lineage>
        <taxon>Eukaryota</taxon>
        <taxon>Metazoa</taxon>
        <taxon>Ecdysozoa</taxon>
        <taxon>Arthropoda</taxon>
        <taxon>Chelicerata</taxon>
        <taxon>Arachnida</taxon>
        <taxon>Araneae</taxon>
        <taxon>Araneomorphae</taxon>
        <taxon>Entelegynae</taxon>
        <taxon>Araneoidea</taxon>
        <taxon>Nephilidae</taxon>
        <taxon>Nephila</taxon>
    </lineage>
</organism>
<comment type="caution">
    <text evidence="1">The sequence shown here is derived from an EMBL/GenBank/DDBJ whole genome shotgun (WGS) entry which is preliminary data.</text>
</comment>
<evidence type="ECO:0000313" key="1">
    <source>
        <dbReference type="EMBL" id="GFU19908.1"/>
    </source>
</evidence>
<dbReference type="EMBL" id="BMAW01127139">
    <property type="protein sequence ID" value="GFU19908.1"/>
    <property type="molecule type" value="Genomic_DNA"/>
</dbReference>
<reference evidence="1" key="1">
    <citation type="submission" date="2020-08" db="EMBL/GenBank/DDBJ databases">
        <title>Multicomponent nature underlies the extraordinary mechanical properties of spider dragline silk.</title>
        <authorList>
            <person name="Kono N."/>
            <person name="Nakamura H."/>
            <person name="Mori M."/>
            <person name="Yoshida Y."/>
            <person name="Ohtoshi R."/>
            <person name="Malay A.D."/>
            <person name="Moran D.A.P."/>
            <person name="Tomita M."/>
            <person name="Numata K."/>
            <person name="Arakawa K."/>
        </authorList>
    </citation>
    <scope>NUCLEOTIDE SEQUENCE</scope>
</reference>
<dbReference type="InterPro" id="IPR008042">
    <property type="entry name" value="Retrotrans_Pao"/>
</dbReference>
<protein>
    <submittedName>
        <fullName evidence="1">Integrase catalytic domain-containing protein</fullName>
    </submittedName>
</protein>
<dbReference type="AlphaFoldDB" id="A0A8X6QKT5"/>
<accession>A0A8X6QKT5</accession>
<keyword evidence="2" id="KW-1185">Reference proteome</keyword>
<name>A0A8X6QKT5_NEPPI</name>
<dbReference type="Pfam" id="PF05380">
    <property type="entry name" value="Peptidase_A17"/>
    <property type="match status" value="1"/>
</dbReference>
<dbReference type="PANTHER" id="PTHR22955:SF77">
    <property type="entry name" value="ASPARTIC PUTATIVE DOMAIN-CONTAINING PROTEIN-RELATED"/>
    <property type="match status" value="1"/>
</dbReference>